<dbReference type="AlphaFoldDB" id="A0A5B8VGY6"/>
<protein>
    <submittedName>
        <fullName evidence="2">RagB/SusD family nutrient uptake outer membrane protein</fullName>
    </submittedName>
</protein>
<dbReference type="Pfam" id="PF14322">
    <property type="entry name" value="SusD-like_3"/>
    <property type="match status" value="1"/>
</dbReference>
<organism evidence="2 3">
    <name type="scientific">Arachidicoccus ginsenosidivorans</name>
    <dbReference type="NCBI Taxonomy" id="496057"/>
    <lineage>
        <taxon>Bacteria</taxon>
        <taxon>Pseudomonadati</taxon>
        <taxon>Bacteroidota</taxon>
        <taxon>Chitinophagia</taxon>
        <taxon>Chitinophagales</taxon>
        <taxon>Chitinophagaceae</taxon>
        <taxon>Arachidicoccus</taxon>
    </lineage>
</organism>
<dbReference type="InterPro" id="IPR033985">
    <property type="entry name" value="SusD-like_N"/>
</dbReference>
<accession>A0A5B8VGY6</accession>
<dbReference type="SUPFAM" id="SSF48452">
    <property type="entry name" value="TPR-like"/>
    <property type="match status" value="1"/>
</dbReference>
<dbReference type="EMBL" id="CP042434">
    <property type="protein sequence ID" value="QEC70423.1"/>
    <property type="molecule type" value="Genomic_DNA"/>
</dbReference>
<dbReference type="PROSITE" id="PS51257">
    <property type="entry name" value="PROKAR_LIPOPROTEIN"/>
    <property type="match status" value="1"/>
</dbReference>
<proteinExistence type="predicted"/>
<sequence>MIMESKFKKLKHKNRAHWGIFIILFITFNSLFSCNKFLDVSPKSQIKQDELFTSKQGYIDALTGVYTQMTHRSLYGENLTFGFMDALAQYYEASTYTDHYFYRSTLYDYQDDGVKTRIASIWQNMYNNIANDNNLLAHIDQGKSLLSDLDYKIIKGEALGLRAFMHFDLLRAFGPVYITGKEKSAIPYVTNLSRNVHKILPAKVVADSIIADLREAETLLSVYMQMDKITSPNEDPSDPLLSFRQNHFNYWAVKAVLARVYLYIGDKQKALEAAKEVIENGGFSFVQQADLTTAKTNKNRTFSMEQIFSLYDFDLSTPVDTYFKGAANNAIRLTMTSTVRDQIFEVSAGGSADYRYAYLWETDESTLYPSKLWQEDDNQDKYKYLLPLVTLPEMYYIAAECTPDIPSAVQYLNKVRENRGLEGLPVDLDELKLKEEIFKAYQKEFFLEGQLFFYYKRLDLTHIERSSTTGSEKVFVFPLPDNELQFGDQTNH</sequence>
<keyword evidence="3" id="KW-1185">Reference proteome</keyword>
<dbReference type="KEGG" id="agi:FSB73_00535"/>
<evidence type="ECO:0000259" key="1">
    <source>
        <dbReference type="Pfam" id="PF14322"/>
    </source>
</evidence>
<dbReference type="InterPro" id="IPR011990">
    <property type="entry name" value="TPR-like_helical_dom_sf"/>
</dbReference>
<feature type="domain" description="SusD-like N-terminal" evidence="1">
    <location>
        <begin position="36"/>
        <end position="262"/>
    </location>
</feature>
<gene>
    <name evidence="2" type="ORF">FSB73_00535</name>
</gene>
<evidence type="ECO:0000313" key="3">
    <source>
        <dbReference type="Proteomes" id="UP000321291"/>
    </source>
</evidence>
<dbReference type="Proteomes" id="UP000321291">
    <property type="component" value="Chromosome"/>
</dbReference>
<dbReference type="Gene3D" id="1.25.40.390">
    <property type="match status" value="2"/>
</dbReference>
<name>A0A5B8VGY6_9BACT</name>
<evidence type="ECO:0000313" key="2">
    <source>
        <dbReference type="EMBL" id="QEC70423.1"/>
    </source>
</evidence>
<reference evidence="2 3" key="1">
    <citation type="journal article" date="2017" name="Int. J. Syst. Evol. Microbiol.">
        <title>Arachidicoccus ginsenosidivorans sp. nov., with ginsenoside-converting activity isolated from ginseng cultivating soil.</title>
        <authorList>
            <person name="Siddiqi M.Z."/>
            <person name="Aslam Z."/>
            <person name="Im W.T."/>
        </authorList>
    </citation>
    <scope>NUCLEOTIDE SEQUENCE [LARGE SCALE GENOMIC DNA]</scope>
    <source>
        <strain evidence="2 3">Gsoil 809</strain>
    </source>
</reference>